<evidence type="ECO:0000259" key="4">
    <source>
        <dbReference type="PROSITE" id="PS50198"/>
    </source>
</evidence>
<organism evidence="5 6">
    <name type="scientific">Thermanaerothrix solaris</name>
    <dbReference type="NCBI Taxonomy" id="3058434"/>
    <lineage>
        <taxon>Bacteria</taxon>
        <taxon>Bacillati</taxon>
        <taxon>Chloroflexota</taxon>
        <taxon>Anaerolineae</taxon>
        <taxon>Anaerolineales</taxon>
        <taxon>Anaerolineaceae</taxon>
        <taxon>Thermanaerothrix</taxon>
    </lineage>
</organism>
<comment type="caution">
    <text evidence="5">The sequence shown here is derived from an EMBL/GenBank/DDBJ whole genome shotgun (WGS) entry which is preliminary data.</text>
</comment>
<dbReference type="PROSITE" id="PS50198">
    <property type="entry name" value="PPIC_PPIASE_2"/>
    <property type="match status" value="1"/>
</dbReference>
<evidence type="ECO:0000256" key="1">
    <source>
        <dbReference type="PROSITE-ProRule" id="PRU00278"/>
    </source>
</evidence>
<feature type="signal peptide" evidence="3">
    <location>
        <begin position="1"/>
        <end position="22"/>
    </location>
</feature>
<dbReference type="PANTHER" id="PTHR47245">
    <property type="entry name" value="PEPTIDYLPROLYL ISOMERASE"/>
    <property type="match status" value="1"/>
</dbReference>
<keyword evidence="1 5" id="KW-0413">Isomerase</keyword>
<dbReference type="InterPro" id="IPR046357">
    <property type="entry name" value="PPIase_dom_sf"/>
</dbReference>
<dbReference type="PANTHER" id="PTHR47245:SF2">
    <property type="entry name" value="PEPTIDYL-PROLYL CIS-TRANS ISOMERASE HP_0175-RELATED"/>
    <property type="match status" value="1"/>
</dbReference>
<dbReference type="RefSeq" id="WP_315625986.1">
    <property type="nucleotide sequence ID" value="NZ_JAUHMF010000002.1"/>
</dbReference>
<keyword evidence="3" id="KW-0732">Signal</keyword>
<feature type="region of interest" description="Disordered" evidence="2">
    <location>
        <begin position="21"/>
        <end position="48"/>
    </location>
</feature>
<dbReference type="InterPro" id="IPR050245">
    <property type="entry name" value="PrsA_foldase"/>
</dbReference>
<accession>A0ABU3NR46</accession>
<dbReference type="Gene3D" id="1.10.4030.10">
    <property type="entry name" value="Porin chaperone SurA, peptide-binding domain"/>
    <property type="match status" value="1"/>
</dbReference>
<dbReference type="Pfam" id="PF00639">
    <property type="entry name" value="Rotamase"/>
    <property type="match status" value="1"/>
</dbReference>
<protein>
    <submittedName>
        <fullName evidence="5">Peptidylprolyl isomerase</fullName>
    </submittedName>
</protein>
<name>A0ABU3NR46_9CHLR</name>
<dbReference type="GO" id="GO:0016853">
    <property type="term" value="F:isomerase activity"/>
    <property type="evidence" value="ECO:0007669"/>
    <property type="project" value="UniProtKB-KW"/>
</dbReference>
<evidence type="ECO:0000313" key="5">
    <source>
        <dbReference type="EMBL" id="MDT8899302.1"/>
    </source>
</evidence>
<dbReference type="InterPro" id="IPR000297">
    <property type="entry name" value="PPIase_PpiC"/>
</dbReference>
<reference evidence="5 6" key="1">
    <citation type="submission" date="2023-07" db="EMBL/GenBank/DDBJ databases">
        <title>Novel species of Thermanaerothrix with wide hydrolytic capabilities.</title>
        <authorList>
            <person name="Zayulina K.S."/>
            <person name="Podosokorskaya O.A."/>
            <person name="Elcheninov A.G."/>
        </authorList>
    </citation>
    <scope>NUCLEOTIDE SEQUENCE [LARGE SCALE GENOMIC DNA]</scope>
    <source>
        <strain evidence="5 6">4228-RoL</strain>
    </source>
</reference>
<dbReference type="SUPFAM" id="SSF54534">
    <property type="entry name" value="FKBP-like"/>
    <property type="match status" value="1"/>
</dbReference>
<dbReference type="EMBL" id="JAUHMF010000002">
    <property type="protein sequence ID" value="MDT8899302.1"/>
    <property type="molecule type" value="Genomic_DNA"/>
</dbReference>
<dbReference type="InterPro" id="IPR027304">
    <property type="entry name" value="Trigger_fact/SurA_dom_sf"/>
</dbReference>
<keyword evidence="1" id="KW-0697">Rotamase</keyword>
<evidence type="ECO:0000256" key="3">
    <source>
        <dbReference type="SAM" id="SignalP"/>
    </source>
</evidence>
<dbReference type="Proteomes" id="UP001254165">
    <property type="component" value="Unassembled WGS sequence"/>
</dbReference>
<evidence type="ECO:0000256" key="2">
    <source>
        <dbReference type="SAM" id="MobiDB-lite"/>
    </source>
</evidence>
<proteinExistence type="predicted"/>
<keyword evidence="6" id="KW-1185">Reference proteome</keyword>
<evidence type="ECO:0000313" key="6">
    <source>
        <dbReference type="Proteomes" id="UP001254165"/>
    </source>
</evidence>
<feature type="domain" description="PpiC" evidence="4">
    <location>
        <begin position="177"/>
        <end position="263"/>
    </location>
</feature>
<feature type="chain" id="PRO_5046315152" evidence="3">
    <location>
        <begin position="23"/>
        <end position="301"/>
    </location>
</feature>
<gene>
    <name evidence="5" type="ORF">QYE77_13630</name>
</gene>
<sequence>MLRRLGYLLIVLGLLGLSSCQSSPNQGSATPVELSRPEATLTPVPTPTVTPEPLALRVNGVGITLREFNAERQRLRAAAEALGQVLDASTEREKLVNEFVNELLLAQAAYASGYQDDEAVLETKISALKTTLGGEVAWQQWLTAHGYSEVDYRQALARALAAAWQRDQIIEAVPQTTEQVHVRQILTRDQSTAEAYYRQLQAGGDFDTLAFQIDPVTGGDLGWFPRGYMTRPELEAAVFALEPGQFTPVIQTDLGFHILKLIARDPQRPLSVDARRVLQHQALQQWLDERRQTAEIEIWVP</sequence>
<dbReference type="Gene3D" id="3.10.50.40">
    <property type="match status" value="1"/>
</dbReference>
<dbReference type="PROSITE" id="PS51257">
    <property type="entry name" value="PROKAR_LIPOPROTEIN"/>
    <property type="match status" value="1"/>
</dbReference>
<dbReference type="SUPFAM" id="SSF109998">
    <property type="entry name" value="Triger factor/SurA peptide-binding domain-like"/>
    <property type="match status" value="1"/>
</dbReference>